<dbReference type="InterPro" id="IPR003661">
    <property type="entry name" value="HisK_dim/P_dom"/>
</dbReference>
<evidence type="ECO:0000256" key="4">
    <source>
        <dbReference type="ARBA" id="ARBA00022777"/>
    </source>
</evidence>
<dbReference type="Pfam" id="PF13188">
    <property type="entry name" value="PAS_8"/>
    <property type="match status" value="1"/>
</dbReference>
<dbReference type="InterPro" id="IPR003594">
    <property type="entry name" value="HATPase_dom"/>
</dbReference>
<dbReference type="SUPFAM" id="SSF47384">
    <property type="entry name" value="Homodimeric domain of signal transducing histidine kinase"/>
    <property type="match status" value="1"/>
</dbReference>
<evidence type="ECO:0000313" key="9">
    <source>
        <dbReference type="Proteomes" id="UP000825701"/>
    </source>
</evidence>
<dbReference type="CDD" id="cd00130">
    <property type="entry name" value="PAS"/>
    <property type="match status" value="1"/>
</dbReference>
<accession>A0A9E6R6L3</accession>
<evidence type="ECO:0000256" key="5">
    <source>
        <dbReference type="SAM" id="MobiDB-lite"/>
    </source>
</evidence>
<dbReference type="PROSITE" id="PS50109">
    <property type="entry name" value="HIS_KIN"/>
    <property type="match status" value="1"/>
</dbReference>
<dbReference type="Pfam" id="PF00512">
    <property type="entry name" value="HisKA"/>
    <property type="match status" value="1"/>
</dbReference>
<dbReference type="InterPro" id="IPR036890">
    <property type="entry name" value="HATPase_C_sf"/>
</dbReference>
<dbReference type="NCBIfam" id="TIGR00229">
    <property type="entry name" value="sensory_box"/>
    <property type="match status" value="1"/>
</dbReference>
<dbReference type="EMBL" id="CP081869">
    <property type="protein sequence ID" value="QZN99182.1"/>
    <property type="molecule type" value="Genomic_DNA"/>
</dbReference>
<dbReference type="GO" id="GO:0006355">
    <property type="term" value="P:regulation of DNA-templated transcription"/>
    <property type="evidence" value="ECO:0007669"/>
    <property type="project" value="InterPro"/>
</dbReference>
<keyword evidence="4" id="KW-0418">Kinase</keyword>
<gene>
    <name evidence="8" type="ORF">K6K41_20470</name>
</gene>
<dbReference type="GO" id="GO:0009927">
    <property type="term" value="F:histidine phosphotransfer kinase activity"/>
    <property type="evidence" value="ECO:0007669"/>
    <property type="project" value="TreeGrafter"/>
</dbReference>
<keyword evidence="3" id="KW-0808">Transferase</keyword>
<evidence type="ECO:0000259" key="6">
    <source>
        <dbReference type="PROSITE" id="PS50109"/>
    </source>
</evidence>
<name>A0A9E6R6L3_9HYPH</name>
<feature type="compositionally biased region" description="Acidic residues" evidence="5">
    <location>
        <begin position="114"/>
        <end position="123"/>
    </location>
</feature>
<dbReference type="Pfam" id="PF02518">
    <property type="entry name" value="HATPase_c"/>
    <property type="match status" value="1"/>
</dbReference>
<dbReference type="Gene3D" id="1.10.287.130">
    <property type="match status" value="1"/>
</dbReference>
<dbReference type="InterPro" id="IPR000014">
    <property type="entry name" value="PAS"/>
</dbReference>
<keyword evidence="9" id="KW-1185">Reference proteome</keyword>
<dbReference type="Pfam" id="PF00989">
    <property type="entry name" value="PAS"/>
    <property type="match status" value="1"/>
</dbReference>
<dbReference type="Gene3D" id="3.30.450.20">
    <property type="entry name" value="PAS domain"/>
    <property type="match status" value="2"/>
</dbReference>
<dbReference type="SMART" id="SM00091">
    <property type="entry name" value="PAS"/>
    <property type="match status" value="2"/>
</dbReference>
<feature type="compositionally biased region" description="Low complexity" evidence="5">
    <location>
        <begin position="144"/>
        <end position="167"/>
    </location>
</feature>
<protein>
    <recommendedName>
        <fullName evidence="2">histidine kinase</fullName>
        <ecNumber evidence="2">2.7.13.3</ecNumber>
    </recommendedName>
</protein>
<dbReference type="PROSITE" id="PS50112">
    <property type="entry name" value="PAS"/>
    <property type="match status" value="1"/>
</dbReference>
<dbReference type="InterPro" id="IPR013767">
    <property type="entry name" value="PAS_fold"/>
</dbReference>
<comment type="catalytic activity">
    <reaction evidence="1">
        <text>ATP + protein L-histidine = ADP + protein N-phospho-L-histidine.</text>
        <dbReference type="EC" id="2.7.13.3"/>
    </reaction>
</comment>
<feature type="domain" description="Histidine kinase" evidence="6">
    <location>
        <begin position="709"/>
        <end position="926"/>
    </location>
</feature>
<dbReference type="GO" id="GO:0005886">
    <property type="term" value="C:plasma membrane"/>
    <property type="evidence" value="ECO:0007669"/>
    <property type="project" value="TreeGrafter"/>
</dbReference>
<feature type="domain" description="PAS" evidence="7">
    <location>
        <begin position="564"/>
        <end position="634"/>
    </location>
</feature>
<dbReference type="InterPro" id="IPR005467">
    <property type="entry name" value="His_kinase_dom"/>
</dbReference>
<dbReference type="SUPFAM" id="SSF55785">
    <property type="entry name" value="PYP-like sensor domain (PAS domain)"/>
    <property type="match status" value="2"/>
</dbReference>
<evidence type="ECO:0000313" key="8">
    <source>
        <dbReference type="EMBL" id="QZN99182.1"/>
    </source>
</evidence>
<dbReference type="PANTHER" id="PTHR43047">
    <property type="entry name" value="TWO-COMPONENT HISTIDINE PROTEIN KINASE"/>
    <property type="match status" value="1"/>
</dbReference>
<dbReference type="Proteomes" id="UP000825701">
    <property type="component" value="Chromosome"/>
</dbReference>
<dbReference type="SMART" id="SM00387">
    <property type="entry name" value="HATPase_c"/>
    <property type="match status" value="1"/>
</dbReference>
<evidence type="ECO:0000256" key="3">
    <source>
        <dbReference type="ARBA" id="ARBA00022679"/>
    </source>
</evidence>
<proteinExistence type="predicted"/>
<dbReference type="SMART" id="SM00388">
    <property type="entry name" value="HisKA"/>
    <property type="match status" value="1"/>
</dbReference>
<evidence type="ECO:0000256" key="1">
    <source>
        <dbReference type="ARBA" id="ARBA00000085"/>
    </source>
</evidence>
<dbReference type="KEGG" id="cmet:K6K41_20470"/>
<evidence type="ECO:0000259" key="7">
    <source>
        <dbReference type="PROSITE" id="PS50112"/>
    </source>
</evidence>
<dbReference type="InterPro" id="IPR035965">
    <property type="entry name" value="PAS-like_dom_sf"/>
</dbReference>
<dbReference type="RefSeq" id="WP_261402218.1">
    <property type="nucleotide sequence ID" value="NZ_CP081869.1"/>
</dbReference>
<dbReference type="PANTHER" id="PTHR43047:SF72">
    <property type="entry name" value="OSMOSENSING HISTIDINE PROTEIN KINASE SLN1"/>
    <property type="match status" value="1"/>
</dbReference>
<evidence type="ECO:0000256" key="2">
    <source>
        <dbReference type="ARBA" id="ARBA00012438"/>
    </source>
</evidence>
<reference evidence="8" key="1">
    <citation type="submission" date="2021-08" db="EMBL/GenBank/DDBJ databases">
        <authorList>
            <person name="Zhang H."/>
            <person name="Xu M."/>
            <person name="Yu Z."/>
            <person name="Yang L."/>
            <person name="Cai Y."/>
        </authorList>
    </citation>
    <scope>NUCLEOTIDE SEQUENCE</scope>
    <source>
        <strain evidence="8">CHL1</strain>
    </source>
</reference>
<dbReference type="InterPro" id="IPR036097">
    <property type="entry name" value="HisK_dim/P_sf"/>
</dbReference>
<dbReference type="CDD" id="cd00082">
    <property type="entry name" value="HisKA"/>
    <property type="match status" value="1"/>
</dbReference>
<feature type="region of interest" description="Disordered" evidence="5">
    <location>
        <begin position="114"/>
        <end position="167"/>
    </location>
</feature>
<dbReference type="GO" id="GO:0000155">
    <property type="term" value="F:phosphorelay sensor kinase activity"/>
    <property type="evidence" value="ECO:0007669"/>
    <property type="project" value="InterPro"/>
</dbReference>
<dbReference type="AlphaFoldDB" id="A0A9E6R6L3"/>
<dbReference type="SUPFAM" id="SSF55874">
    <property type="entry name" value="ATPase domain of HSP90 chaperone/DNA topoisomerase II/histidine kinase"/>
    <property type="match status" value="1"/>
</dbReference>
<sequence length="930" mass="97208">MSTGTPPDAMTTEAGTLAQESAGRPAFVIDADGAVVWAGPLARRLIDAGGLESASAATLVRLAASGAATMARLRFGALGRAAPLVVRTRPAVLDEGRTVLVVEALSEIDPTVEFELDDPDAGDEPAVTAPDASVGRAEVEVRAVDAPPVDDAPEPNESNAEPEPEPLTAAAEVEAPAAFQAPADEDLAGVRFVFEIDADGRLGFLSPDLADAVGPSASAAVGRLWRETARALALDPDGAVERSREAGEGWSDVSIAWPLEDGRRLPLSLSALPMYDRDRALVGFRGLGRAASAPVAEPQEPVVSPDEEAAVSPGFSEGASVEAIEAGMASQDAELAVLDDLESAAGPAEPQGPDESAVAEDVAVAEEPPISDEAVVSDPPPVARLLGRNVVTLRETAPPLLTTSEESAFDEIARRLRDVGVRTSSSPYGDDGEQAPWTINDVEARLAVGARADELLRLLDRLPAGALALKRGAVVYANRHALELLGHPDLTSLAERDAGTLFAEPLPREDDAAPAALRLVASDGAEVEAEARLSAIFWEGEPATLVSLKRAEGASAAAREAIEREKETAAILDTATDGVLTLDGAGRILSANRSAEALFGFEAQEVIGSLFTLSLAPESRKAAFDYLDRMRANGVAAVMNDGREVLGLVRQGGAIPLYMTIGRIGAHESDRFCAVLRDVTPWKKAEEELLAAKRQAERASAQKSEFLTKVSHEIRTPLNAIIGFAEVMMEERFGPVGSPRYKDYLRDIHVSGGHLVGLVNDLVDIARIESGGIKLEPSPVDLNEVAAQAATLLQPQASRDHVIIRVSQARGLPPVMADRRSVRQIMTTLTANAVKLSRPGGQVIVATAMTDLGQAAIRVRDAGAGMSKQEVAAALEPFRPLGSGGEAKGLALPLAKALAEANDAAFTLTSEPGQGTLAEVVFPAAKVLAG</sequence>
<dbReference type="EC" id="2.7.13.3" evidence="2"/>
<organism evidence="8 9">
    <name type="scientific">Chenggangzhangella methanolivorans</name>
    <dbReference type="NCBI Taxonomy" id="1437009"/>
    <lineage>
        <taxon>Bacteria</taxon>
        <taxon>Pseudomonadati</taxon>
        <taxon>Pseudomonadota</taxon>
        <taxon>Alphaproteobacteria</taxon>
        <taxon>Hyphomicrobiales</taxon>
        <taxon>Methylopilaceae</taxon>
        <taxon>Chenggangzhangella</taxon>
    </lineage>
</organism>
<dbReference type="Gene3D" id="3.30.565.10">
    <property type="entry name" value="Histidine kinase-like ATPase, C-terminal domain"/>
    <property type="match status" value="1"/>
</dbReference>